<proteinExistence type="predicted"/>
<sequence length="22" mass="2460">IKDLGFACDVQELVVSRARRAL</sequence>
<organism evidence="1">
    <name type="scientific">marine metagenome</name>
    <dbReference type="NCBI Taxonomy" id="408172"/>
    <lineage>
        <taxon>unclassified sequences</taxon>
        <taxon>metagenomes</taxon>
        <taxon>ecological metagenomes</taxon>
    </lineage>
</organism>
<feature type="non-terminal residue" evidence="1">
    <location>
        <position position="1"/>
    </location>
</feature>
<reference evidence="1" key="1">
    <citation type="submission" date="2018-05" db="EMBL/GenBank/DDBJ databases">
        <authorList>
            <person name="Lanie J.A."/>
            <person name="Ng W.-L."/>
            <person name="Kazmierczak K.M."/>
            <person name="Andrzejewski T.M."/>
            <person name="Davidsen T.M."/>
            <person name="Wayne K.J."/>
            <person name="Tettelin H."/>
            <person name="Glass J.I."/>
            <person name="Rusch D."/>
            <person name="Podicherti R."/>
            <person name="Tsui H.-C.T."/>
            <person name="Winkler M.E."/>
        </authorList>
    </citation>
    <scope>NUCLEOTIDE SEQUENCE</scope>
</reference>
<evidence type="ECO:0000313" key="1">
    <source>
        <dbReference type="EMBL" id="SVC46078.1"/>
    </source>
</evidence>
<dbReference type="AlphaFoldDB" id="A0A382MBZ4"/>
<protein>
    <submittedName>
        <fullName evidence="1">Uncharacterized protein</fullName>
    </submittedName>
</protein>
<name>A0A382MBZ4_9ZZZZ</name>
<feature type="non-terminal residue" evidence="1">
    <location>
        <position position="22"/>
    </location>
</feature>
<accession>A0A382MBZ4</accession>
<dbReference type="EMBL" id="UINC01092470">
    <property type="protein sequence ID" value="SVC46078.1"/>
    <property type="molecule type" value="Genomic_DNA"/>
</dbReference>
<gene>
    <name evidence="1" type="ORF">METZ01_LOCUS298932</name>
</gene>